<feature type="transmembrane region" description="Helical" evidence="6">
    <location>
        <begin position="160"/>
        <end position="181"/>
    </location>
</feature>
<dbReference type="eggNOG" id="KOG0255">
    <property type="taxonomic scope" value="Eukaryota"/>
</dbReference>
<feature type="transmembrane region" description="Helical" evidence="6">
    <location>
        <begin position="136"/>
        <end position="154"/>
    </location>
</feature>
<feature type="transmembrane region" description="Helical" evidence="6">
    <location>
        <begin position="64"/>
        <end position="85"/>
    </location>
</feature>
<protein>
    <recommendedName>
        <fullName evidence="7">Major facilitator superfamily (MFS) profile domain-containing protein</fullName>
    </recommendedName>
</protein>
<dbReference type="EMBL" id="CH408031">
    <property type="protein sequence ID" value="EAQ88829.1"/>
    <property type="molecule type" value="Genomic_DNA"/>
</dbReference>
<dbReference type="PROSITE" id="PS50850">
    <property type="entry name" value="MFS"/>
    <property type="match status" value="1"/>
</dbReference>
<accession>Q2H7B7</accession>
<comment type="similarity">
    <text evidence="5">Belongs to the major facilitator superfamily. CAR1 family.</text>
</comment>
<evidence type="ECO:0000256" key="5">
    <source>
        <dbReference type="ARBA" id="ARBA00038347"/>
    </source>
</evidence>
<evidence type="ECO:0000313" key="9">
    <source>
        <dbReference type="Proteomes" id="UP000001056"/>
    </source>
</evidence>
<feature type="domain" description="Major facilitator superfamily (MFS) profile" evidence="7">
    <location>
        <begin position="66"/>
        <end position="504"/>
    </location>
</feature>
<dbReference type="OMA" id="GYGWGFM"/>
<dbReference type="InParanoid" id="Q2H7B7"/>
<evidence type="ECO:0000256" key="3">
    <source>
        <dbReference type="ARBA" id="ARBA00022989"/>
    </source>
</evidence>
<evidence type="ECO:0000256" key="2">
    <source>
        <dbReference type="ARBA" id="ARBA00022692"/>
    </source>
</evidence>
<evidence type="ECO:0000256" key="6">
    <source>
        <dbReference type="SAM" id="Phobius"/>
    </source>
</evidence>
<feature type="transmembrane region" description="Helical" evidence="6">
    <location>
        <begin position="299"/>
        <end position="323"/>
    </location>
</feature>
<dbReference type="FunFam" id="1.20.1250.20:FF:000509">
    <property type="entry name" value="MFS general substrate transporter"/>
    <property type="match status" value="1"/>
</dbReference>
<organism evidence="8 9">
    <name type="scientific">Chaetomium globosum (strain ATCC 6205 / CBS 148.51 / DSM 1962 / NBRC 6347 / NRRL 1970)</name>
    <name type="common">Soil fungus</name>
    <dbReference type="NCBI Taxonomy" id="306901"/>
    <lineage>
        <taxon>Eukaryota</taxon>
        <taxon>Fungi</taxon>
        <taxon>Dikarya</taxon>
        <taxon>Ascomycota</taxon>
        <taxon>Pezizomycotina</taxon>
        <taxon>Sordariomycetes</taxon>
        <taxon>Sordariomycetidae</taxon>
        <taxon>Sordariales</taxon>
        <taxon>Chaetomiaceae</taxon>
        <taxon>Chaetomium</taxon>
    </lineage>
</organism>
<dbReference type="GO" id="GO:0016020">
    <property type="term" value="C:membrane"/>
    <property type="evidence" value="ECO:0007669"/>
    <property type="project" value="UniProtKB-SubCell"/>
</dbReference>
<evidence type="ECO:0000256" key="1">
    <source>
        <dbReference type="ARBA" id="ARBA00004141"/>
    </source>
</evidence>
<dbReference type="HOGENOM" id="CLU_008455_1_0_1"/>
<feature type="transmembrane region" description="Helical" evidence="6">
    <location>
        <begin position="480"/>
        <end position="502"/>
    </location>
</feature>
<evidence type="ECO:0000313" key="8">
    <source>
        <dbReference type="EMBL" id="EAQ88829.1"/>
    </source>
</evidence>
<feature type="transmembrane region" description="Helical" evidence="6">
    <location>
        <begin position="412"/>
        <end position="431"/>
    </location>
</feature>
<dbReference type="PANTHER" id="PTHR23502:SF163">
    <property type="entry name" value="MAJOR FACILITATOR SUPERFAMILY (MFS) PROFILE DOMAIN-CONTAINING PROTEIN"/>
    <property type="match status" value="1"/>
</dbReference>
<evidence type="ECO:0000256" key="4">
    <source>
        <dbReference type="ARBA" id="ARBA00023136"/>
    </source>
</evidence>
<feature type="transmembrane region" description="Helical" evidence="6">
    <location>
        <begin position="343"/>
        <end position="366"/>
    </location>
</feature>
<dbReference type="GeneID" id="4391180"/>
<dbReference type="AlphaFoldDB" id="Q2H7B7"/>
<dbReference type="GO" id="GO:0022857">
    <property type="term" value="F:transmembrane transporter activity"/>
    <property type="evidence" value="ECO:0007669"/>
    <property type="project" value="InterPro"/>
</dbReference>
<reference evidence="9" key="1">
    <citation type="journal article" date="2015" name="Genome Announc.">
        <title>Draft genome sequence of the cellulolytic fungus Chaetomium globosum.</title>
        <authorList>
            <person name="Cuomo C.A."/>
            <person name="Untereiner W.A."/>
            <person name="Ma L.-J."/>
            <person name="Grabherr M."/>
            <person name="Birren B.W."/>
        </authorList>
    </citation>
    <scope>NUCLEOTIDE SEQUENCE [LARGE SCALE GENOMIC DNA]</scope>
    <source>
        <strain evidence="9">ATCC 6205 / CBS 148.51 / DSM 1962 / NBRC 6347 / NRRL 1970</strain>
    </source>
</reference>
<keyword evidence="4 6" id="KW-0472">Membrane</keyword>
<dbReference type="InterPro" id="IPR020846">
    <property type="entry name" value="MFS_dom"/>
</dbReference>
<comment type="subcellular location">
    <subcellularLocation>
        <location evidence="1">Membrane</location>
        <topology evidence="1">Multi-pass membrane protein</topology>
    </subcellularLocation>
</comment>
<feature type="transmembrane region" description="Helical" evidence="6">
    <location>
        <begin position="193"/>
        <end position="212"/>
    </location>
</feature>
<feature type="transmembrane region" description="Helical" evidence="6">
    <location>
        <begin position="443"/>
        <end position="468"/>
    </location>
</feature>
<dbReference type="Proteomes" id="UP000001056">
    <property type="component" value="Unassembled WGS sequence"/>
</dbReference>
<keyword evidence="3 6" id="KW-1133">Transmembrane helix</keyword>
<dbReference type="PANTHER" id="PTHR23502">
    <property type="entry name" value="MAJOR FACILITATOR SUPERFAMILY"/>
    <property type="match status" value="1"/>
</dbReference>
<dbReference type="SUPFAM" id="SSF103473">
    <property type="entry name" value="MFS general substrate transporter"/>
    <property type="match status" value="1"/>
</dbReference>
<dbReference type="InterPro" id="IPR036259">
    <property type="entry name" value="MFS_trans_sf"/>
</dbReference>
<dbReference type="RefSeq" id="XP_001221543.1">
    <property type="nucleotide sequence ID" value="XM_001221542.1"/>
</dbReference>
<sequence>MTVGTDETQPLLRSVTNEGQQVYTNPVAPPLQQDGSDIAQTTIVDFDPDGDAENPLDWPAPYRWVIVSILAFTAFTVTMTCIGVVPLASEIVRDLSASPNPSKSASVLLVTIWELGEAAGPLLIAPLSEMFGRYPVMNVANLLFIAAGVLAATAESVPQFVVARMLNGLAVAGNVLNPAIVGDMFPSEERGGALSLLFLAPLVGGAFGPMIGSAVAELYGWRTVVWMAVALAAGCEVMFLCCFRETYKVAILRKRVKRMARHPEGSGKTFKTAFDEAERLSTAGFSEWKKLRDAILRPAIVLCGSGVLMVMSLFNSVVFAFFYIYSTTISDILIDLYKLSPVAVGSCFTIFSIGSTISVIICNRTLDRIYMRMRFTHKGVGKPEFRLPLAIIGGFALPMTVAAYGWAAHLRLPLVLLLFCVCAMGTALMLATIPVMAYVVDAFGLFSASAMTGIIVTRCLMSTFLPLASAPLVERWGFGWGFSVLAGLSLLLAPIPVVMLRYGERWRRGSRYSRDE</sequence>
<proteinExistence type="inferred from homology"/>
<gene>
    <name evidence="8" type="ORF">CHGG_05448</name>
</gene>
<keyword evidence="9" id="KW-1185">Reference proteome</keyword>
<keyword evidence="2 6" id="KW-0812">Transmembrane</keyword>
<dbReference type="Gene3D" id="1.20.1250.20">
    <property type="entry name" value="MFS general substrate transporter like domains"/>
    <property type="match status" value="1"/>
</dbReference>
<feature type="transmembrane region" description="Helical" evidence="6">
    <location>
        <begin position="224"/>
        <end position="243"/>
    </location>
</feature>
<dbReference type="VEuPathDB" id="FungiDB:CHGG_05448"/>
<evidence type="ECO:0000259" key="7">
    <source>
        <dbReference type="PROSITE" id="PS50850"/>
    </source>
</evidence>
<dbReference type="InterPro" id="IPR011701">
    <property type="entry name" value="MFS"/>
</dbReference>
<name>Q2H7B7_CHAGB</name>
<dbReference type="OrthoDB" id="6770063at2759"/>
<dbReference type="Pfam" id="PF07690">
    <property type="entry name" value="MFS_1"/>
    <property type="match status" value="1"/>
</dbReference>
<dbReference type="Gene3D" id="1.20.1720.10">
    <property type="entry name" value="Multidrug resistance protein D"/>
    <property type="match status" value="1"/>
</dbReference>
<feature type="transmembrane region" description="Helical" evidence="6">
    <location>
        <begin position="387"/>
        <end position="406"/>
    </location>
</feature>